<evidence type="ECO:0000256" key="1">
    <source>
        <dbReference type="SAM" id="MobiDB-lite"/>
    </source>
</evidence>
<dbReference type="Proteomes" id="UP001152622">
    <property type="component" value="Chromosome 6"/>
</dbReference>
<name>A0A9Q1IY15_SYNKA</name>
<proteinExistence type="predicted"/>
<dbReference type="OrthoDB" id="8929292at2759"/>
<protein>
    <submittedName>
        <fullName evidence="2">Uncharacterized protein</fullName>
    </submittedName>
</protein>
<sequence length="93" mass="10006">MAFGRAPDTPAVPPGPEYARRLQDRLETAHAFTCKQMENAGVRQKRNFDVRMRGRHFQAEKQPGTGCRGPCGAGGGPTPTSRFPQTPAAPGSL</sequence>
<reference evidence="2" key="1">
    <citation type="journal article" date="2023" name="Science">
        <title>Genome structures resolve the early diversification of teleost fishes.</title>
        <authorList>
            <person name="Parey E."/>
            <person name="Louis A."/>
            <person name="Montfort J."/>
            <person name="Bouchez O."/>
            <person name="Roques C."/>
            <person name="Iampietro C."/>
            <person name="Lluch J."/>
            <person name="Castinel A."/>
            <person name="Donnadieu C."/>
            <person name="Desvignes T."/>
            <person name="Floi Bucao C."/>
            <person name="Jouanno E."/>
            <person name="Wen M."/>
            <person name="Mejri S."/>
            <person name="Dirks R."/>
            <person name="Jansen H."/>
            <person name="Henkel C."/>
            <person name="Chen W.J."/>
            <person name="Zahm M."/>
            <person name="Cabau C."/>
            <person name="Klopp C."/>
            <person name="Thompson A.W."/>
            <person name="Robinson-Rechavi M."/>
            <person name="Braasch I."/>
            <person name="Lecointre G."/>
            <person name="Bobe J."/>
            <person name="Postlethwait J.H."/>
            <person name="Berthelot C."/>
            <person name="Roest Crollius H."/>
            <person name="Guiguen Y."/>
        </authorList>
    </citation>
    <scope>NUCLEOTIDE SEQUENCE</scope>
    <source>
        <strain evidence="2">WJC10195</strain>
    </source>
</reference>
<feature type="compositionally biased region" description="Gly residues" evidence="1">
    <location>
        <begin position="66"/>
        <end position="77"/>
    </location>
</feature>
<accession>A0A9Q1IY15</accession>
<dbReference type="EMBL" id="JAINUF010000006">
    <property type="protein sequence ID" value="KAJ8356935.1"/>
    <property type="molecule type" value="Genomic_DNA"/>
</dbReference>
<gene>
    <name evidence="2" type="ORF">SKAU_G00197290</name>
</gene>
<feature type="region of interest" description="Disordered" evidence="1">
    <location>
        <begin position="55"/>
        <end position="93"/>
    </location>
</feature>
<organism evidence="2 3">
    <name type="scientific">Synaphobranchus kaupii</name>
    <name type="common">Kaup's arrowtooth eel</name>
    <dbReference type="NCBI Taxonomy" id="118154"/>
    <lineage>
        <taxon>Eukaryota</taxon>
        <taxon>Metazoa</taxon>
        <taxon>Chordata</taxon>
        <taxon>Craniata</taxon>
        <taxon>Vertebrata</taxon>
        <taxon>Euteleostomi</taxon>
        <taxon>Actinopterygii</taxon>
        <taxon>Neopterygii</taxon>
        <taxon>Teleostei</taxon>
        <taxon>Anguilliformes</taxon>
        <taxon>Synaphobranchidae</taxon>
        <taxon>Synaphobranchus</taxon>
    </lineage>
</organism>
<evidence type="ECO:0000313" key="2">
    <source>
        <dbReference type="EMBL" id="KAJ8356935.1"/>
    </source>
</evidence>
<comment type="caution">
    <text evidence="2">The sequence shown here is derived from an EMBL/GenBank/DDBJ whole genome shotgun (WGS) entry which is preliminary data.</text>
</comment>
<evidence type="ECO:0000313" key="3">
    <source>
        <dbReference type="Proteomes" id="UP001152622"/>
    </source>
</evidence>
<keyword evidence="3" id="KW-1185">Reference proteome</keyword>
<dbReference type="AlphaFoldDB" id="A0A9Q1IY15"/>